<name>A0A3N4JB70_9PEZI</name>
<protein>
    <submittedName>
        <fullName evidence="1">Uncharacterized protein</fullName>
    </submittedName>
</protein>
<accession>A0A3N4JB70</accession>
<gene>
    <name evidence="1" type="ORF">L873DRAFT_1795134</name>
</gene>
<dbReference type="Proteomes" id="UP000276215">
    <property type="component" value="Unassembled WGS sequence"/>
</dbReference>
<dbReference type="EMBL" id="ML120506">
    <property type="protein sequence ID" value="RPA91064.1"/>
    <property type="molecule type" value="Genomic_DNA"/>
</dbReference>
<organism evidence="1 2">
    <name type="scientific">Choiromyces venosus 120613-1</name>
    <dbReference type="NCBI Taxonomy" id="1336337"/>
    <lineage>
        <taxon>Eukaryota</taxon>
        <taxon>Fungi</taxon>
        <taxon>Dikarya</taxon>
        <taxon>Ascomycota</taxon>
        <taxon>Pezizomycotina</taxon>
        <taxon>Pezizomycetes</taxon>
        <taxon>Pezizales</taxon>
        <taxon>Tuberaceae</taxon>
        <taxon>Choiromyces</taxon>
    </lineage>
</organism>
<keyword evidence="2" id="KW-1185">Reference proteome</keyword>
<proteinExistence type="predicted"/>
<dbReference type="STRING" id="1336337.A0A3N4JB70"/>
<dbReference type="OrthoDB" id="5453219at2759"/>
<sequence>MLMDPGFPFAKYIESEYTVPATRILYSLGDANIRIRSDLWSKEAVQGWWNKCGGNLEGAASTLPLEQFSTAELQGGQFIAMPPQLLWYLESDFPTSTTSSTAHRTSKFIEVRYISIMPNRELDFNYWSDGTYDEISCYNRDLLAPAVTGWGTEPTKREKRFRGAIEMRGVWAIGDALLGLMSWRSPLIQLELCQLFDAPPGNWFNSKFVNKIQTWFDEKLESMVETLQLVHKCVFS</sequence>
<evidence type="ECO:0000313" key="2">
    <source>
        <dbReference type="Proteomes" id="UP000276215"/>
    </source>
</evidence>
<dbReference type="AlphaFoldDB" id="A0A3N4JB70"/>
<reference evidence="1 2" key="1">
    <citation type="journal article" date="2018" name="Nat. Ecol. Evol.">
        <title>Pezizomycetes genomes reveal the molecular basis of ectomycorrhizal truffle lifestyle.</title>
        <authorList>
            <person name="Murat C."/>
            <person name="Payen T."/>
            <person name="Noel B."/>
            <person name="Kuo A."/>
            <person name="Morin E."/>
            <person name="Chen J."/>
            <person name="Kohler A."/>
            <person name="Krizsan K."/>
            <person name="Balestrini R."/>
            <person name="Da Silva C."/>
            <person name="Montanini B."/>
            <person name="Hainaut M."/>
            <person name="Levati E."/>
            <person name="Barry K.W."/>
            <person name="Belfiori B."/>
            <person name="Cichocki N."/>
            <person name="Clum A."/>
            <person name="Dockter R.B."/>
            <person name="Fauchery L."/>
            <person name="Guy J."/>
            <person name="Iotti M."/>
            <person name="Le Tacon F."/>
            <person name="Lindquist E.A."/>
            <person name="Lipzen A."/>
            <person name="Malagnac F."/>
            <person name="Mello A."/>
            <person name="Molinier V."/>
            <person name="Miyauchi S."/>
            <person name="Poulain J."/>
            <person name="Riccioni C."/>
            <person name="Rubini A."/>
            <person name="Sitrit Y."/>
            <person name="Splivallo R."/>
            <person name="Traeger S."/>
            <person name="Wang M."/>
            <person name="Zifcakova L."/>
            <person name="Wipf D."/>
            <person name="Zambonelli A."/>
            <person name="Paolocci F."/>
            <person name="Nowrousian M."/>
            <person name="Ottonello S."/>
            <person name="Baldrian P."/>
            <person name="Spatafora J.W."/>
            <person name="Henrissat B."/>
            <person name="Nagy L.G."/>
            <person name="Aury J.M."/>
            <person name="Wincker P."/>
            <person name="Grigoriev I.V."/>
            <person name="Bonfante P."/>
            <person name="Martin F.M."/>
        </authorList>
    </citation>
    <scope>NUCLEOTIDE SEQUENCE [LARGE SCALE GENOMIC DNA]</scope>
    <source>
        <strain evidence="1 2">120613-1</strain>
    </source>
</reference>
<evidence type="ECO:0000313" key="1">
    <source>
        <dbReference type="EMBL" id="RPA91064.1"/>
    </source>
</evidence>